<reference evidence="10 11" key="1">
    <citation type="submission" date="2020-05" db="EMBL/GenBank/DDBJ databases">
        <title>Vigna angularis (adzuki bean) Var. LongXiaoDou No. 4 denovo assembly.</title>
        <authorList>
            <person name="Xiang H."/>
        </authorList>
    </citation>
    <scope>NUCLEOTIDE SEQUENCE [LARGE SCALE GENOMIC DNA]</scope>
    <source>
        <tissue evidence="10">Leaf</tissue>
    </source>
</reference>
<organism evidence="10 11">
    <name type="scientific">Phaseolus angularis</name>
    <name type="common">Azuki bean</name>
    <name type="synonym">Vigna angularis</name>
    <dbReference type="NCBI Taxonomy" id="3914"/>
    <lineage>
        <taxon>Eukaryota</taxon>
        <taxon>Viridiplantae</taxon>
        <taxon>Streptophyta</taxon>
        <taxon>Embryophyta</taxon>
        <taxon>Tracheophyta</taxon>
        <taxon>Spermatophyta</taxon>
        <taxon>Magnoliopsida</taxon>
        <taxon>eudicotyledons</taxon>
        <taxon>Gunneridae</taxon>
        <taxon>Pentapetalae</taxon>
        <taxon>rosids</taxon>
        <taxon>fabids</taxon>
        <taxon>Fabales</taxon>
        <taxon>Fabaceae</taxon>
        <taxon>Papilionoideae</taxon>
        <taxon>50 kb inversion clade</taxon>
        <taxon>NPAAA clade</taxon>
        <taxon>indigoferoid/millettioid clade</taxon>
        <taxon>Phaseoleae</taxon>
        <taxon>Vigna</taxon>
    </lineage>
</organism>
<feature type="compositionally biased region" description="Low complexity" evidence="7">
    <location>
        <begin position="308"/>
        <end position="320"/>
    </location>
</feature>
<dbReference type="InterPro" id="IPR001005">
    <property type="entry name" value="SANT/Myb"/>
</dbReference>
<sequence length="410" mass="45516">MAVPRMETVFVNEIWLSATPADLSPTPTHKFNSRTHQLIGKVHPFGGVRSYQKLQMGRHSCCYKQKLRKGLWSPEEDEKLLRHITKHGHGCWSSVPKQAAQLPGRTDNEIKNLWNSCLKKKLRQRGINPVTHKPLSEVENVEEEKTTSQELSNELNLLNSESFKSDEGSFEQRASSIAPKAYEMEGSCSSKINTKNDTNLIANCSNKDLFLDSYTTSCQPSDLMGNYPLQMTDTLPTNSDSNHWFSPTARPIDINSEFTSNVMSILPPTTTSFLPSTSFCYKPSLAVPPEDISAPSFALNGPNYWEPSASNNSNGSNTSDGSREFTSSKNSVLSSWGLTEEAKWSEYLHNPMLMLAAPESLCNQIRPATHLVPDNTLGSIISGSKEQHQSQTSAIFSKDIQKLTAAFGHI</sequence>
<dbReference type="SUPFAM" id="SSF46689">
    <property type="entry name" value="Homeodomain-like"/>
    <property type="match status" value="1"/>
</dbReference>
<feature type="region of interest" description="Disordered" evidence="7">
    <location>
        <begin position="308"/>
        <end position="328"/>
    </location>
</feature>
<evidence type="ECO:0000259" key="9">
    <source>
        <dbReference type="PROSITE" id="PS51294"/>
    </source>
</evidence>
<evidence type="ECO:0000256" key="3">
    <source>
        <dbReference type="ARBA" id="ARBA00023015"/>
    </source>
</evidence>
<dbReference type="EMBL" id="JABFOF010000002">
    <property type="protein sequence ID" value="KAG2406464.1"/>
    <property type="molecule type" value="Genomic_DNA"/>
</dbReference>
<evidence type="ECO:0000259" key="8">
    <source>
        <dbReference type="PROSITE" id="PS50090"/>
    </source>
</evidence>
<evidence type="ECO:0000256" key="2">
    <source>
        <dbReference type="ARBA" id="ARBA00022737"/>
    </source>
</evidence>
<evidence type="ECO:0000256" key="4">
    <source>
        <dbReference type="ARBA" id="ARBA00023125"/>
    </source>
</evidence>
<feature type="domain" description="HTH myb-type" evidence="9">
    <location>
        <begin position="64"/>
        <end position="122"/>
    </location>
</feature>
<name>A0A8T0L3H9_PHAAN</name>
<comment type="subcellular location">
    <subcellularLocation>
        <location evidence="1">Nucleus</location>
    </subcellularLocation>
</comment>
<evidence type="ECO:0000256" key="5">
    <source>
        <dbReference type="ARBA" id="ARBA00023163"/>
    </source>
</evidence>
<dbReference type="AlphaFoldDB" id="A0A8T0L3H9"/>
<keyword evidence="3" id="KW-0805">Transcription regulation</keyword>
<feature type="domain" description="Myb-like" evidence="8">
    <location>
        <begin position="64"/>
        <end position="118"/>
    </location>
</feature>
<keyword evidence="2" id="KW-0677">Repeat</keyword>
<dbReference type="InterPro" id="IPR017930">
    <property type="entry name" value="Myb_dom"/>
</dbReference>
<dbReference type="GO" id="GO:0005634">
    <property type="term" value="C:nucleus"/>
    <property type="evidence" value="ECO:0007669"/>
    <property type="project" value="UniProtKB-SubCell"/>
</dbReference>
<dbReference type="InterPro" id="IPR009057">
    <property type="entry name" value="Homeodomain-like_sf"/>
</dbReference>
<gene>
    <name evidence="10" type="ORF">HKW66_Vig0057200</name>
</gene>
<evidence type="ECO:0000256" key="6">
    <source>
        <dbReference type="ARBA" id="ARBA00023242"/>
    </source>
</evidence>
<dbReference type="InterPro" id="IPR051953">
    <property type="entry name" value="Plant_SW-associated_TFs"/>
</dbReference>
<accession>A0A8T0L3H9</accession>
<dbReference type="GO" id="GO:0003677">
    <property type="term" value="F:DNA binding"/>
    <property type="evidence" value="ECO:0007669"/>
    <property type="project" value="UniProtKB-KW"/>
</dbReference>
<keyword evidence="5" id="KW-0804">Transcription</keyword>
<keyword evidence="6" id="KW-0539">Nucleus</keyword>
<dbReference type="PROSITE" id="PS51294">
    <property type="entry name" value="HTH_MYB"/>
    <property type="match status" value="1"/>
</dbReference>
<evidence type="ECO:0000313" key="11">
    <source>
        <dbReference type="Proteomes" id="UP000743370"/>
    </source>
</evidence>
<dbReference type="CDD" id="cd00167">
    <property type="entry name" value="SANT"/>
    <property type="match status" value="1"/>
</dbReference>
<evidence type="ECO:0000256" key="1">
    <source>
        <dbReference type="ARBA" id="ARBA00004123"/>
    </source>
</evidence>
<proteinExistence type="predicted"/>
<keyword evidence="4" id="KW-0238">DNA-binding</keyword>
<comment type="caution">
    <text evidence="10">The sequence shown here is derived from an EMBL/GenBank/DDBJ whole genome shotgun (WGS) entry which is preliminary data.</text>
</comment>
<dbReference type="Proteomes" id="UP000743370">
    <property type="component" value="Unassembled WGS sequence"/>
</dbReference>
<protein>
    <submittedName>
        <fullName evidence="10">Transcription factor</fullName>
    </submittedName>
</protein>
<evidence type="ECO:0000313" key="10">
    <source>
        <dbReference type="EMBL" id="KAG2406464.1"/>
    </source>
</evidence>
<dbReference type="PANTHER" id="PTHR47997:SF75">
    <property type="entry name" value="MYB DOMAIN PROTEIN 55"/>
    <property type="match status" value="1"/>
</dbReference>
<evidence type="ECO:0000256" key="7">
    <source>
        <dbReference type="SAM" id="MobiDB-lite"/>
    </source>
</evidence>
<dbReference type="PROSITE" id="PS50090">
    <property type="entry name" value="MYB_LIKE"/>
    <property type="match status" value="1"/>
</dbReference>
<dbReference type="Gene3D" id="1.10.10.60">
    <property type="entry name" value="Homeodomain-like"/>
    <property type="match status" value="1"/>
</dbReference>
<dbReference type="PANTHER" id="PTHR47997">
    <property type="entry name" value="MYB DOMAIN PROTEIN 55"/>
    <property type="match status" value="1"/>
</dbReference>
<dbReference type="SMART" id="SM00717">
    <property type="entry name" value="SANT"/>
    <property type="match status" value="1"/>
</dbReference>
<dbReference type="Pfam" id="PF00249">
    <property type="entry name" value="Myb_DNA-binding"/>
    <property type="match status" value="1"/>
</dbReference>